<name>A0A8H3R449_9GLOM</name>
<accession>A0A8H3R449</accession>
<sequence>MKTLEFGISEMIQHILFITHPSIFNISELLEQILYFLEINKSLYPTLLVCWFWYRYGAPILWRCIKLKRIRAEDQYRLEKFLKLDIKGQKPVYGLHLTHLKISYYPLFLNKKIKGILQLFPNIIYLDFENSSGISNKALYMIVDSYPNLKYLNLNDTELDLNKTFTFKPIADKDLSAIAHFCNITDFTIEQIACLYLNLKYLDLEGCSNIRKKALDQLNSENIHIKFFRDKVIPNFIATYSGYLRQVLGSQNINFISSLIRKYHNTLQNGSPE</sequence>
<organism evidence="1 2">
    <name type="scientific">Rhizophagus clarus</name>
    <dbReference type="NCBI Taxonomy" id="94130"/>
    <lineage>
        <taxon>Eukaryota</taxon>
        <taxon>Fungi</taxon>
        <taxon>Fungi incertae sedis</taxon>
        <taxon>Mucoromycota</taxon>
        <taxon>Glomeromycotina</taxon>
        <taxon>Glomeromycetes</taxon>
        <taxon>Glomerales</taxon>
        <taxon>Glomeraceae</taxon>
        <taxon>Rhizophagus</taxon>
    </lineage>
</organism>
<dbReference type="Proteomes" id="UP000615446">
    <property type="component" value="Unassembled WGS sequence"/>
</dbReference>
<comment type="caution">
    <text evidence="1">The sequence shown here is derived from an EMBL/GenBank/DDBJ whole genome shotgun (WGS) entry which is preliminary data.</text>
</comment>
<proteinExistence type="predicted"/>
<dbReference type="InterPro" id="IPR032675">
    <property type="entry name" value="LRR_dom_sf"/>
</dbReference>
<reference evidence="1" key="1">
    <citation type="submission" date="2019-10" db="EMBL/GenBank/DDBJ databases">
        <title>Conservation and host-specific expression of non-tandemly repeated heterogenous ribosome RNA gene in arbuscular mycorrhizal fungi.</title>
        <authorList>
            <person name="Maeda T."/>
            <person name="Kobayashi Y."/>
            <person name="Nakagawa T."/>
            <person name="Ezawa T."/>
            <person name="Yamaguchi K."/>
            <person name="Bino T."/>
            <person name="Nishimoto Y."/>
            <person name="Shigenobu S."/>
            <person name="Kawaguchi M."/>
        </authorList>
    </citation>
    <scope>NUCLEOTIDE SEQUENCE</scope>
    <source>
        <strain evidence="1">HR1</strain>
    </source>
</reference>
<protein>
    <recommendedName>
        <fullName evidence="3">F-box domain-containing protein</fullName>
    </recommendedName>
</protein>
<dbReference type="EMBL" id="BLAL01000315">
    <property type="protein sequence ID" value="GET02682.1"/>
    <property type="molecule type" value="Genomic_DNA"/>
</dbReference>
<dbReference type="SUPFAM" id="SSF52047">
    <property type="entry name" value="RNI-like"/>
    <property type="match status" value="1"/>
</dbReference>
<dbReference type="AlphaFoldDB" id="A0A8H3R449"/>
<evidence type="ECO:0000313" key="2">
    <source>
        <dbReference type="Proteomes" id="UP000615446"/>
    </source>
</evidence>
<dbReference type="OrthoDB" id="550575at2759"/>
<evidence type="ECO:0000313" key="1">
    <source>
        <dbReference type="EMBL" id="GET02682.1"/>
    </source>
</evidence>
<gene>
    <name evidence="1" type="ORF">RCL2_002905600</name>
</gene>
<evidence type="ECO:0008006" key="3">
    <source>
        <dbReference type="Google" id="ProtNLM"/>
    </source>
</evidence>
<dbReference type="Gene3D" id="3.80.10.10">
    <property type="entry name" value="Ribonuclease Inhibitor"/>
    <property type="match status" value="1"/>
</dbReference>